<keyword evidence="2" id="KW-0328">Glycosyltransferase</keyword>
<reference evidence="5 6" key="1">
    <citation type="journal article" date="2015" name="Nature">
        <title>rRNA introns, odd ribosomes, and small enigmatic genomes across a large radiation of phyla.</title>
        <authorList>
            <person name="Brown C.T."/>
            <person name="Hug L.A."/>
            <person name="Thomas B.C."/>
            <person name="Sharon I."/>
            <person name="Castelle C.J."/>
            <person name="Singh A."/>
            <person name="Wilkins M.J."/>
            <person name="Williams K.H."/>
            <person name="Banfield J.F."/>
        </authorList>
    </citation>
    <scope>NUCLEOTIDE SEQUENCE [LARGE SCALE GENOMIC DNA]</scope>
</reference>
<dbReference type="SUPFAM" id="SSF53756">
    <property type="entry name" value="UDP-Glycosyltransferase/glycogen phosphorylase"/>
    <property type="match status" value="1"/>
</dbReference>
<evidence type="ECO:0000313" key="5">
    <source>
        <dbReference type="EMBL" id="KKQ55399.1"/>
    </source>
</evidence>
<accession>A0A0G0L1V9</accession>
<evidence type="ECO:0000256" key="3">
    <source>
        <dbReference type="ARBA" id="ARBA00022679"/>
    </source>
</evidence>
<evidence type="ECO:0000256" key="1">
    <source>
        <dbReference type="ARBA" id="ARBA00009481"/>
    </source>
</evidence>
<name>A0A0G0L1V9_9BACT</name>
<gene>
    <name evidence="5" type="ORF">US75_C0022G0001</name>
</gene>
<organism evidence="5 6">
    <name type="scientific">Candidatus Woesebacteria bacterium GW2011_GWC1_38_13</name>
    <dbReference type="NCBI Taxonomy" id="1618583"/>
    <lineage>
        <taxon>Bacteria</taxon>
        <taxon>Candidatus Woeseibacteriota</taxon>
    </lineage>
</organism>
<dbReference type="PANTHER" id="PTHR12526:SF640">
    <property type="entry name" value="COLANIC ACID BIOSYNTHESIS GLYCOSYLTRANSFERASE WCAL-RELATED"/>
    <property type="match status" value="1"/>
</dbReference>
<dbReference type="Pfam" id="PF00534">
    <property type="entry name" value="Glycos_transf_1"/>
    <property type="match status" value="1"/>
</dbReference>
<dbReference type="Proteomes" id="UP000034096">
    <property type="component" value="Unassembled WGS sequence"/>
</dbReference>
<protein>
    <recommendedName>
        <fullName evidence="4">Glycosyl transferase family 1 domain-containing protein</fullName>
    </recommendedName>
</protein>
<comment type="similarity">
    <text evidence="1">Belongs to the glycosyltransferase group 1 family. Glycosyltransferase 4 subfamily.</text>
</comment>
<dbReference type="Gene3D" id="3.40.50.2000">
    <property type="entry name" value="Glycogen Phosphorylase B"/>
    <property type="match status" value="2"/>
</dbReference>
<proteinExistence type="inferred from homology"/>
<dbReference type="PANTHER" id="PTHR12526">
    <property type="entry name" value="GLYCOSYLTRANSFERASE"/>
    <property type="match status" value="1"/>
</dbReference>
<keyword evidence="3" id="KW-0808">Transferase</keyword>
<dbReference type="GO" id="GO:0016757">
    <property type="term" value="F:glycosyltransferase activity"/>
    <property type="evidence" value="ECO:0007669"/>
    <property type="project" value="UniProtKB-KW"/>
</dbReference>
<evidence type="ECO:0000313" key="6">
    <source>
        <dbReference type="Proteomes" id="UP000034096"/>
    </source>
</evidence>
<evidence type="ECO:0000256" key="2">
    <source>
        <dbReference type="ARBA" id="ARBA00022676"/>
    </source>
</evidence>
<evidence type="ECO:0000259" key="4">
    <source>
        <dbReference type="Pfam" id="PF00534"/>
    </source>
</evidence>
<dbReference type="EMBL" id="LBUE01000022">
    <property type="protein sequence ID" value="KKQ55399.1"/>
    <property type="molecule type" value="Genomic_DNA"/>
</dbReference>
<comment type="caution">
    <text evidence="5">The sequence shown here is derived from an EMBL/GenBank/DDBJ whole genome shotgun (WGS) entry which is preliminary data.</text>
</comment>
<dbReference type="STRING" id="1618583.US75_C0022G0001"/>
<dbReference type="AlphaFoldDB" id="A0A0G0L1V9"/>
<sequence>MYDLASRLSEKHSITVYQNKPLKINVPYRVFPANLKYQEKDSLLLLERLFLDHKSVKVLQFTLKVAIDLLKNNYDVIIPTDGGWEPAIVRIITWIRGSKMVIVGHAGIGCDDANNLWSFPNSFVALSSTAQKWANRVNPFVKTVYIPDGVDAGKFTRKGKRITLPFKNNYPIALCVGALEKGKRIDLAIKAVSRTESLNLLVCGRGELREELSELGNKLLGKRFELKQYDFDEIPAIYRSCDLLVSASLPQHSFEMVLLEAMATGLPVVANDDPIRKEIVGNGGLLVDVTDISAFADIIKIALKKDWGDEPRLQSERFDWDVVVIKYEELFNSLII</sequence>
<feature type="domain" description="Glycosyl transferase family 1" evidence="4">
    <location>
        <begin position="164"/>
        <end position="306"/>
    </location>
</feature>
<dbReference type="InterPro" id="IPR001296">
    <property type="entry name" value="Glyco_trans_1"/>
</dbReference>